<dbReference type="PANTHER" id="PTHR30458">
    <property type="entry name" value="PHENYLACETIC ACID DEGRADATION PROTEIN PAA"/>
    <property type="match status" value="1"/>
</dbReference>
<dbReference type="AlphaFoldDB" id="Q70C39"/>
<dbReference type="InterPro" id="IPR012348">
    <property type="entry name" value="RNR-like"/>
</dbReference>
<dbReference type="Gene3D" id="1.10.620.20">
    <property type="entry name" value="Ribonucleotide Reductase, subunit A"/>
    <property type="match status" value="1"/>
</dbReference>
<dbReference type="EMBL" id="AJ586576">
    <property type="protein sequence ID" value="CAE52327.1"/>
    <property type="molecule type" value="Genomic_DNA"/>
</dbReference>
<dbReference type="GO" id="GO:0016746">
    <property type="term" value="F:acyltransferase activity"/>
    <property type="evidence" value="ECO:0007669"/>
    <property type="project" value="UniProtKB-KW"/>
</dbReference>
<accession>Q70C39</accession>
<keyword evidence="2" id="KW-0012">Acyltransferase</keyword>
<proteinExistence type="predicted"/>
<protein>
    <submittedName>
        <fullName evidence="2">AlbXII protein</fullName>
    </submittedName>
    <submittedName>
        <fullName evidence="1">XabK</fullName>
    </submittedName>
</protein>
<evidence type="ECO:0000313" key="2">
    <source>
        <dbReference type="EMBL" id="CAE52327.1"/>
    </source>
</evidence>
<dbReference type="InterPro" id="IPR009078">
    <property type="entry name" value="Ferritin-like_SF"/>
</dbReference>
<gene>
    <name evidence="2" type="primary">albXII</name>
    <name evidence="1" type="synonym">xabK</name>
</gene>
<dbReference type="GO" id="GO:0016491">
    <property type="term" value="F:oxidoreductase activity"/>
    <property type="evidence" value="ECO:0007669"/>
    <property type="project" value="InterPro"/>
</dbReference>
<dbReference type="PANTHER" id="PTHR30458:SF0">
    <property type="entry name" value="1,2-PHENYLACETYL-COA EPOXIDASE, SUBUNIT C"/>
    <property type="match status" value="1"/>
</dbReference>
<organism evidence="2">
    <name type="scientific">Xanthomonas albilineans</name>
    <dbReference type="NCBI Taxonomy" id="29447"/>
    <lineage>
        <taxon>Bacteria</taxon>
        <taxon>Pseudomonadati</taxon>
        <taxon>Pseudomonadota</taxon>
        <taxon>Gammaproteobacteria</taxon>
        <taxon>Lysobacterales</taxon>
        <taxon>Lysobacteraceae</taxon>
        <taxon>Xanthomonas</taxon>
    </lineage>
</organism>
<sequence>MYIPNNIDLDPHSALVRQLTSYQVRFLQWWRLRGPSEFHDREMNLRMPTGGVKGSEWTRYHRMRPSDYRWGVFMMPPDRNTVVFGERKGQVAWSCVPEEYRDLLLDHVTVQGDVENAAVEQSHELTQMVPSAIDLEHLFQFFLEEGRHTWAMSHLLIEYFGSDGADAAEGLLQRMSGDAQNPRLLDAFNYHTEDWLSHFMWCFFADRVGKYQIQAVTQSAFLPLARTARFMMFEEPLHIKFGVDGLERVLYRSAEITLREDTHAIFDAGAIPLPVVQKYLNYWLPKIFDLFGHDVSERSRVLYQAGIRSPRNFDKLEGTEVAVDVRCEDRLVSSTAPAELAINAVMRRQYIAEVGAIIGRWNQQLRRLGLAFELQLPHERFHRDFGPCKGLAFDLDGNPVHDADGQRLAALLPTPQDLAGVRGLMGRELGEGRTAVWLAPAGASLDKLMPA</sequence>
<dbReference type="InterPro" id="IPR052703">
    <property type="entry name" value="Aromatic_CoA_ox/epox"/>
</dbReference>
<dbReference type="GO" id="GO:0005829">
    <property type="term" value="C:cytosol"/>
    <property type="evidence" value="ECO:0007669"/>
    <property type="project" value="TreeGrafter"/>
</dbReference>
<name>Q70C39_XANAL</name>
<keyword evidence="2" id="KW-0808">Transferase</keyword>
<reference evidence="2" key="1">
    <citation type="journal article" date="2004" name="Mol. Plant Microbe Interact.">
        <title>Albicidin pathotoxin produced by Xanthomonas albilineans is encoded by three large PKS and NRPS genes present in a gene cluster also containing several putative modifying, regulatory, and resistance genes.</title>
        <authorList>
            <person name="Royer M."/>
            <person name="Costet L."/>
            <person name="Vivien E."/>
            <person name="Bes M."/>
            <person name="Cousin A."/>
            <person name="Damais A."/>
            <person name="Pieretti I."/>
            <person name="Savin A."/>
            <person name="Megessier S."/>
            <person name="Viard M."/>
            <person name="Frutos R."/>
            <person name="Gabriel D.W."/>
            <person name="Rott P.C."/>
        </authorList>
    </citation>
    <scope>NUCLEOTIDE SEQUENCE</scope>
    <source>
        <strain evidence="2">Xa23R1</strain>
    </source>
</reference>
<dbReference type="EMBL" id="AY598349">
    <property type="protein sequence ID" value="AAT51729.1"/>
    <property type="molecule type" value="Genomic_DNA"/>
</dbReference>
<dbReference type="GO" id="GO:0010124">
    <property type="term" value="P:phenylacetate catabolic process"/>
    <property type="evidence" value="ECO:0007669"/>
    <property type="project" value="TreeGrafter"/>
</dbReference>
<evidence type="ECO:0000313" key="1">
    <source>
        <dbReference type="EMBL" id="AAT51729.1"/>
    </source>
</evidence>
<dbReference type="SUPFAM" id="SSF47240">
    <property type="entry name" value="Ferritin-like"/>
    <property type="match status" value="1"/>
</dbReference>
<reference evidence="1" key="2">
    <citation type="journal article" date="2006" name="J. Appl. Microbiol.">
        <title>A DHA14 drug efflux gene from Xanthomonas albilineans confers high-level albicidin antibiotic resistance in Escherichia coli.</title>
        <authorList>
            <person name="Bostock J.M."/>
            <person name="Huang G."/>
            <person name="Hashimi S.M."/>
            <person name="Zhang L."/>
            <person name="Birch R.G."/>
        </authorList>
    </citation>
    <scope>NUCLEOTIDE SEQUENCE</scope>
    <source>
        <strain evidence="1">LS155</strain>
    </source>
</reference>